<evidence type="ECO:0000256" key="1">
    <source>
        <dbReference type="ARBA" id="ARBA00004141"/>
    </source>
</evidence>
<evidence type="ECO:0000256" key="5">
    <source>
        <dbReference type="SAM" id="Phobius"/>
    </source>
</evidence>
<comment type="caution">
    <text evidence="7">The sequence shown here is derived from an EMBL/GenBank/DDBJ whole genome shotgun (WGS) entry which is preliminary data.</text>
</comment>
<dbReference type="GO" id="GO:0000271">
    <property type="term" value="P:polysaccharide biosynthetic process"/>
    <property type="evidence" value="ECO:0007669"/>
    <property type="project" value="InterPro"/>
</dbReference>
<evidence type="ECO:0000256" key="3">
    <source>
        <dbReference type="ARBA" id="ARBA00022989"/>
    </source>
</evidence>
<evidence type="ECO:0000256" key="2">
    <source>
        <dbReference type="ARBA" id="ARBA00022692"/>
    </source>
</evidence>
<protein>
    <recommendedName>
        <fullName evidence="6">GtrA/DPMS transmembrane domain-containing protein</fullName>
    </recommendedName>
</protein>
<keyword evidence="4 5" id="KW-0472">Membrane</keyword>
<feature type="transmembrane region" description="Helical" evidence="5">
    <location>
        <begin position="12"/>
        <end position="40"/>
    </location>
</feature>
<dbReference type="InterPro" id="IPR007267">
    <property type="entry name" value="GtrA_DPMS_TM"/>
</dbReference>
<dbReference type="Proteomes" id="UP000318413">
    <property type="component" value="Unassembled WGS sequence"/>
</dbReference>
<dbReference type="OrthoDB" id="7597029at2"/>
<feature type="domain" description="GtrA/DPMS transmembrane" evidence="6">
    <location>
        <begin position="8"/>
        <end position="100"/>
    </location>
</feature>
<accession>A0A502C9N3</accession>
<evidence type="ECO:0000256" key="4">
    <source>
        <dbReference type="ARBA" id="ARBA00023136"/>
    </source>
</evidence>
<feature type="transmembrane region" description="Helical" evidence="5">
    <location>
        <begin position="80"/>
        <end position="101"/>
    </location>
</feature>
<dbReference type="AlphaFoldDB" id="A0A502C9N3"/>
<keyword evidence="8" id="KW-1185">Reference proteome</keyword>
<keyword evidence="3 5" id="KW-1133">Transmembrane helix</keyword>
<keyword evidence="2 5" id="KW-0812">Transmembrane</keyword>
<dbReference type="Pfam" id="PF04138">
    <property type="entry name" value="GtrA_DPMS_TM"/>
    <property type="match status" value="1"/>
</dbReference>
<evidence type="ECO:0000259" key="6">
    <source>
        <dbReference type="Pfam" id="PF04138"/>
    </source>
</evidence>
<evidence type="ECO:0000313" key="8">
    <source>
        <dbReference type="Proteomes" id="UP000318413"/>
    </source>
</evidence>
<name>A0A502C9N3_9SPHN</name>
<organism evidence="7 8">
    <name type="scientific">Sphingomonas oligophenolica</name>
    <dbReference type="NCBI Taxonomy" id="301154"/>
    <lineage>
        <taxon>Bacteria</taxon>
        <taxon>Pseudomonadati</taxon>
        <taxon>Pseudomonadota</taxon>
        <taxon>Alphaproteobacteria</taxon>
        <taxon>Sphingomonadales</taxon>
        <taxon>Sphingomonadaceae</taxon>
        <taxon>Sphingomonas</taxon>
    </lineage>
</organism>
<comment type="subcellular location">
    <subcellularLocation>
        <location evidence="1">Membrane</location>
        <topology evidence="1">Multi-pass membrane protein</topology>
    </subcellularLocation>
</comment>
<dbReference type="GO" id="GO:0016020">
    <property type="term" value="C:membrane"/>
    <property type="evidence" value="ECO:0007669"/>
    <property type="project" value="UniProtKB-SubCell"/>
</dbReference>
<gene>
    <name evidence="7" type="ORF">EAH84_13630</name>
</gene>
<dbReference type="RefSeq" id="WP_140872557.1">
    <property type="nucleotide sequence ID" value="NZ_RCZK01000014.1"/>
</dbReference>
<reference evidence="7 8" key="1">
    <citation type="journal article" date="2019" name="Environ. Microbiol.">
        <title>Species interactions and distinct microbial communities in high Arctic permafrost affected cryosols are associated with the CH4 and CO2 gas fluxes.</title>
        <authorList>
            <person name="Altshuler I."/>
            <person name="Hamel J."/>
            <person name="Turney S."/>
            <person name="Magnuson E."/>
            <person name="Levesque R."/>
            <person name="Greer C."/>
            <person name="Whyte L.G."/>
        </authorList>
    </citation>
    <scope>NUCLEOTIDE SEQUENCE [LARGE SCALE GENOMIC DNA]</scope>
    <source>
        <strain evidence="7 8">S5.1</strain>
    </source>
</reference>
<feature type="transmembrane region" description="Helical" evidence="5">
    <location>
        <begin position="52"/>
        <end position="74"/>
    </location>
</feature>
<evidence type="ECO:0000313" key="7">
    <source>
        <dbReference type="EMBL" id="TPG09628.1"/>
    </source>
</evidence>
<dbReference type="EMBL" id="RCZK01000014">
    <property type="protein sequence ID" value="TPG09628.1"/>
    <property type="molecule type" value="Genomic_DNA"/>
</dbReference>
<proteinExistence type="predicted"/>
<sequence>MHNGIVIGAAWAGAGLLGATALSFCLMVVIGYLLIGAIVFRAAPTRTGFVRYTLAMAANFPVATSLLFVLAVPLHLPVAIASPVVTLLMMIINFVAARWAIGGRAAICAS</sequence>